<accession>A0A7W8DQN1</accession>
<evidence type="ECO:0000259" key="9">
    <source>
        <dbReference type="PROSITE" id="PS50112"/>
    </source>
</evidence>
<gene>
    <name evidence="10" type="ORF">HNQ64_002936</name>
</gene>
<feature type="domain" description="PAS" evidence="9">
    <location>
        <begin position="507"/>
        <end position="577"/>
    </location>
</feature>
<dbReference type="Pfam" id="PF00989">
    <property type="entry name" value="PAS"/>
    <property type="match status" value="1"/>
</dbReference>
<feature type="compositionally biased region" description="Polar residues" evidence="7">
    <location>
        <begin position="1"/>
        <end position="22"/>
    </location>
</feature>
<dbReference type="InterPro" id="IPR000014">
    <property type="entry name" value="PAS"/>
</dbReference>
<organism evidence="10 11">
    <name type="scientific">Prosthecobacter dejongeii</name>
    <dbReference type="NCBI Taxonomy" id="48465"/>
    <lineage>
        <taxon>Bacteria</taxon>
        <taxon>Pseudomonadati</taxon>
        <taxon>Verrucomicrobiota</taxon>
        <taxon>Verrucomicrobiia</taxon>
        <taxon>Verrucomicrobiales</taxon>
        <taxon>Verrucomicrobiaceae</taxon>
        <taxon>Prosthecobacter</taxon>
    </lineage>
</organism>
<evidence type="ECO:0000256" key="3">
    <source>
        <dbReference type="ARBA" id="ARBA00022741"/>
    </source>
</evidence>
<keyword evidence="2" id="KW-0808">Transferase</keyword>
<reference evidence="10 11" key="1">
    <citation type="submission" date="2020-08" db="EMBL/GenBank/DDBJ databases">
        <title>Genomic Encyclopedia of Type Strains, Phase IV (KMG-IV): sequencing the most valuable type-strain genomes for metagenomic binning, comparative biology and taxonomic classification.</title>
        <authorList>
            <person name="Goeker M."/>
        </authorList>
    </citation>
    <scope>NUCLEOTIDE SEQUENCE [LARGE SCALE GENOMIC DNA]</scope>
    <source>
        <strain evidence="10 11">DSM 12251</strain>
    </source>
</reference>
<dbReference type="PANTHER" id="PTHR43065:SF23">
    <property type="entry name" value="SENSOR HISTIDINE KINASE PDTAS"/>
    <property type="match status" value="1"/>
</dbReference>
<dbReference type="GO" id="GO:0016301">
    <property type="term" value="F:kinase activity"/>
    <property type="evidence" value="ECO:0007669"/>
    <property type="project" value="UniProtKB-KW"/>
</dbReference>
<dbReference type="InterPro" id="IPR003594">
    <property type="entry name" value="HATPase_dom"/>
</dbReference>
<name>A0A7W8DQN1_9BACT</name>
<comment type="caution">
    <text evidence="10">The sequence shown here is derived from an EMBL/GenBank/DDBJ whole genome shotgun (WGS) entry which is preliminary data.</text>
</comment>
<dbReference type="InterPro" id="IPR013656">
    <property type="entry name" value="PAS_4"/>
</dbReference>
<evidence type="ECO:0000313" key="11">
    <source>
        <dbReference type="Proteomes" id="UP000534294"/>
    </source>
</evidence>
<sequence length="1017" mass="111103">MSSSVLRNVIQPKQSSSPQARTGSEEFAEAERPVEEMEQVLGVLIENAPVAMAMFDHQMRYVLANRSWVEEFSLQGVHPLIGRSQYEVFPGMHPGWRQVYDRALQGHVVRSEHDALSGPDGRRVVYRWEVRPWRRKKDASVGGLMVTCEKFGNAAAMQALTPEEPTPAPAPEVKDRRGDLAKTPLPMLRLDEKGIIHQTNAAAMELGLARGIQEGFSTLWEVFADTRDSARMPGLWAATLEKLARDSQSTGSVFEIPALQAMVFTDAQRLPPQRWLITPCQEAEGPEDGEGSHYLALLLPAQALPEPRPQPAAAPAPTAPPNLPAIAQAVAALTQHAPAAATAAAPVAEPPGMMLELRRVQDELARARQELRTLHEAERVFTQKESRVLHYLDALPCGVLVLDDLGSPVYQNEPLMKLLGRPVAREETVEDWLGAACPTQEHLHEVTTLWREDVWRRQLTRTFSLATADGLLKELEFQPSGLPGGGLLICIQDATEHCRHEEQLRATEAKFRTLLHENPVPVVLMDKAGAVFEVNHLAESLLGQPKTELRRYALDAWLEGDSTTARREALRQMLETGERSLTVDIHLRQPGGHLLPASLTIAPVLDAQGDPHCTIHFLQKKVAAPTAAAASVPAPAAPAHHAWASAPEVQPTQPASLFTPSAAPSVPAAPRPPEEHLLLRTNVNGRIKFITPHGLTLLGLTEAEARGRALHLHFRPSDPTGFYAQLTHLAQSVHPVDMPCFTREGQRQPTRLRITATDGGGFDFELTQIVEAPPPPPATQPPHTGPDSAPSSRNALTSAPHAAWPVADLSREKLLLSETHHRIKNHLQIISSLLNLESNSLTDPTARSALRSSQNRVRAIAELHQHLYQLAIGTGESFQVFAEGLVQRLRDCYQVPAGRVSVELSLQAGHIEPEWLMPLALTLNETLSNSFEHAFPEGRSGSQQVRLTFSPHGGQLLVRDDGIGLAEDFDTAASTGLGLKILGVFAEQMNGSLQLTRLSPSGTQVQLNFPLAPAPSA</sequence>
<dbReference type="NCBIfam" id="TIGR00229">
    <property type="entry name" value="sensory_box"/>
    <property type="match status" value="1"/>
</dbReference>
<dbReference type="GO" id="GO:0005524">
    <property type="term" value="F:ATP binding"/>
    <property type="evidence" value="ECO:0007669"/>
    <property type="project" value="UniProtKB-KW"/>
</dbReference>
<feature type="region of interest" description="Disordered" evidence="7">
    <location>
        <begin position="1"/>
        <end position="31"/>
    </location>
</feature>
<evidence type="ECO:0000313" key="10">
    <source>
        <dbReference type="EMBL" id="MBB5038673.1"/>
    </source>
</evidence>
<dbReference type="SUPFAM" id="SSF55874">
    <property type="entry name" value="ATPase domain of HSP90 chaperone/DNA topoisomerase II/histidine kinase"/>
    <property type="match status" value="1"/>
</dbReference>
<protein>
    <submittedName>
        <fullName evidence="10">PAS domain S-box-containing protein</fullName>
    </submittedName>
</protein>
<proteinExistence type="predicted"/>
<keyword evidence="1" id="KW-0597">Phosphoprotein</keyword>
<dbReference type="Pfam" id="PF07568">
    <property type="entry name" value="HisKA_2"/>
    <property type="match status" value="1"/>
</dbReference>
<dbReference type="Proteomes" id="UP000534294">
    <property type="component" value="Unassembled WGS sequence"/>
</dbReference>
<keyword evidence="5" id="KW-0067">ATP-binding</keyword>
<dbReference type="RefSeq" id="WP_184209684.1">
    <property type="nucleotide sequence ID" value="NZ_JACHIF010000005.1"/>
</dbReference>
<dbReference type="GO" id="GO:0000160">
    <property type="term" value="P:phosphorelay signal transduction system"/>
    <property type="evidence" value="ECO:0007669"/>
    <property type="project" value="UniProtKB-KW"/>
</dbReference>
<evidence type="ECO:0000256" key="6">
    <source>
        <dbReference type="ARBA" id="ARBA00023012"/>
    </source>
</evidence>
<dbReference type="InterPro" id="IPR035965">
    <property type="entry name" value="PAS-like_dom_sf"/>
</dbReference>
<dbReference type="Pfam" id="PF02518">
    <property type="entry name" value="HATPase_c"/>
    <property type="match status" value="1"/>
</dbReference>
<keyword evidence="6" id="KW-0902">Two-component regulatory system</keyword>
<dbReference type="Pfam" id="PF13426">
    <property type="entry name" value="PAS_9"/>
    <property type="match status" value="1"/>
</dbReference>
<keyword evidence="4" id="KW-0418">Kinase</keyword>
<evidence type="ECO:0000259" key="8">
    <source>
        <dbReference type="PROSITE" id="PS50109"/>
    </source>
</evidence>
<keyword evidence="3" id="KW-0547">Nucleotide-binding</keyword>
<dbReference type="Pfam" id="PF08448">
    <property type="entry name" value="PAS_4"/>
    <property type="match status" value="1"/>
</dbReference>
<keyword evidence="11" id="KW-1185">Reference proteome</keyword>
<dbReference type="Gene3D" id="3.30.450.20">
    <property type="entry name" value="PAS domain"/>
    <property type="match status" value="3"/>
</dbReference>
<evidence type="ECO:0000256" key="7">
    <source>
        <dbReference type="SAM" id="MobiDB-lite"/>
    </source>
</evidence>
<feature type="domain" description="Histidine kinase" evidence="8">
    <location>
        <begin position="818"/>
        <end position="1013"/>
    </location>
</feature>
<dbReference type="SMART" id="SM00387">
    <property type="entry name" value="HATPase_c"/>
    <property type="match status" value="1"/>
</dbReference>
<dbReference type="GO" id="GO:0006355">
    <property type="term" value="P:regulation of DNA-templated transcription"/>
    <property type="evidence" value="ECO:0007669"/>
    <property type="project" value="InterPro"/>
</dbReference>
<evidence type="ECO:0000256" key="2">
    <source>
        <dbReference type="ARBA" id="ARBA00022679"/>
    </source>
</evidence>
<dbReference type="PROSITE" id="PS50109">
    <property type="entry name" value="HIS_KIN"/>
    <property type="match status" value="1"/>
</dbReference>
<dbReference type="PROSITE" id="PS50112">
    <property type="entry name" value="PAS"/>
    <property type="match status" value="1"/>
</dbReference>
<feature type="region of interest" description="Disordered" evidence="7">
    <location>
        <begin position="769"/>
        <end position="799"/>
    </location>
</feature>
<evidence type="ECO:0000256" key="1">
    <source>
        <dbReference type="ARBA" id="ARBA00022553"/>
    </source>
</evidence>
<dbReference type="AlphaFoldDB" id="A0A7W8DQN1"/>
<evidence type="ECO:0000256" key="5">
    <source>
        <dbReference type="ARBA" id="ARBA00022840"/>
    </source>
</evidence>
<dbReference type="CDD" id="cd00130">
    <property type="entry name" value="PAS"/>
    <property type="match status" value="2"/>
</dbReference>
<dbReference type="InterPro" id="IPR036890">
    <property type="entry name" value="HATPase_C_sf"/>
</dbReference>
<dbReference type="Gene3D" id="3.30.565.10">
    <property type="entry name" value="Histidine kinase-like ATPase, C-terminal domain"/>
    <property type="match status" value="1"/>
</dbReference>
<dbReference type="EMBL" id="JACHIF010000005">
    <property type="protein sequence ID" value="MBB5038673.1"/>
    <property type="molecule type" value="Genomic_DNA"/>
</dbReference>
<dbReference type="InterPro" id="IPR013767">
    <property type="entry name" value="PAS_fold"/>
</dbReference>
<dbReference type="SMART" id="SM00091">
    <property type="entry name" value="PAS"/>
    <property type="match status" value="4"/>
</dbReference>
<dbReference type="InterPro" id="IPR005467">
    <property type="entry name" value="His_kinase_dom"/>
</dbReference>
<dbReference type="InterPro" id="IPR011495">
    <property type="entry name" value="Sig_transdc_His_kin_sub2_dim/P"/>
</dbReference>
<evidence type="ECO:0000256" key="4">
    <source>
        <dbReference type="ARBA" id="ARBA00022777"/>
    </source>
</evidence>
<feature type="compositionally biased region" description="Pro residues" evidence="7">
    <location>
        <begin position="772"/>
        <end position="784"/>
    </location>
</feature>
<dbReference type="PANTHER" id="PTHR43065">
    <property type="entry name" value="SENSOR HISTIDINE KINASE"/>
    <property type="match status" value="1"/>
</dbReference>
<dbReference type="SUPFAM" id="SSF55785">
    <property type="entry name" value="PYP-like sensor domain (PAS domain)"/>
    <property type="match status" value="3"/>
</dbReference>